<keyword evidence="1" id="KW-0812">Transmembrane</keyword>
<name>A0A370DDY7_9GAMM</name>
<dbReference type="AlphaFoldDB" id="A0A370DDY7"/>
<evidence type="ECO:0000313" key="2">
    <source>
        <dbReference type="EMBL" id="RDH82517.1"/>
    </source>
</evidence>
<proteinExistence type="predicted"/>
<comment type="caution">
    <text evidence="2">The sequence shown here is derived from an EMBL/GenBank/DDBJ whole genome shotgun (WGS) entry which is preliminary data.</text>
</comment>
<protein>
    <submittedName>
        <fullName evidence="2">Uncharacterized protein</fullName>
    </submittedName>
</protein>
<gene>
    <name evidence="2" type="ORF">DIZ80_09530</name>
</gene>
<reference evidence="2 3" key="1">
    <citation type="journal article" date="2018" name="ISME J.">
        <title>Endosymbiont genomes yield clues of tubeworm success.</title>
        <authorList>
            <person name="Li Y."/>
            <person name="Liles M.R."/>
            <person name="Halanych K.M."/>
        </authorList>
    </citation>
    <scope>NUCLEOTIDE SEQUENCE [LARGE SCALE GENOMIC DNA]</scope>
    <source>
        <strain evidence="2">A1464</strain>
    </source>
</reference>
<keyword evidence="1" id="KW-1133">Transmembrane helix</keyword>
<feature type="transmembrane region" description="Helical" evidence="1">
    <location>
        <begin position="12"/>
        <end position="32"/>
    </location>
</feature>
<organism evidence="2 3">
    <name type="scientific">endosymbiont of Galathealinum brachiosum</name>
    <dbReference type="NCBI Taxonomy" id="2200906"/>
    <lineage>
        <taxon>Bacteria</taxon>
        <taxon>Pseudomonadati</taxon>
        <taxon>Pseudomonadota</taxon>
        <taxon>Gammaproteobacteria</taxon>
        <taxon>sulfur-oxidizing symbionts</taxon>
    </lineage>
</organism>
<dbReference type="Proteomes" id="UP000254266">
    <property type="component" value="Unassembled WGS sequence"/>
</dbReference>
<evidence type="ECO:0000256" key="1">
    <source>
        <dbReference type="SAM" id="Phobius"/>
    </source>
</evidence>
<keyword evidence="3" id="KW-1185">Reference proteome</keyword>
<dbReference type="EMBL" id="QFXC01000011">
    <property type="protein sequence ID" value="RDH82517.1"/>
    <property type="molecule type" value="Genomic_DNA"/>
</dbReference>
<sequence length="138" mass="15943">MIERRYLLLYTYKAFIYVSIISVVYIFTAGLFSSSDVEPTPESEPAYVFSLATLKNNSHTYFKTEQREILVIKTEKSHAVFWANDPIYGCKLNVNNLTIRPVCIDLEYDLNGHDKKTGQQLSSPDFHINTNNELIIER</sequence>
<keyword evidence="1" id="KW-0472">Membrane</keyword>
<accession>A0A370DDY7</accession>
<evidence type="ECO:0000313" key="3">
    <source>
        <dbReference type="Proteomes" id="UP000254266"/>
    </source>
</evidence>